<comment type="caution">
    <text evidence="1">The sequence shown here is derived from an EMBL/GenBank/DDBJ whole genome shotgun (WGS) entry which is preliminary data.</text>
</comment>
<accession>A0AA35S514</accession>
<organism evidence="1 2">
    <name type="scientific">Geodia barretti</name>
    <name type="common">Barrett's horny sponge</name>
    <dbReference type="NCBI Taxonomy" id="519541"/>
    <lineage>
        <taxon>Eukaryota</taxon>
        <taxon>Metazoa</taxon>
        <taxon>Porifera</taxon>
        <taxon>Demospongiae</taxon>
        <taxon>Heteroscleromorpha</taxon>
        <taxon>Tetractinellida</taxon>
        <taxon>Astrophorina</taxon>
        <taxon>Geodiidae</taxon>
        <taxon>Geodia</taxon>
    </lineage>
</organism>
<reference evidence="1" key="1">
    <citation type="submission" date="2023-03" db="EMBL/GenBank/DDBJ databases">
        <authorList>
            <person name="Steffen K."/>
            <person name="Cardenas P."/>
        </authorList>
    </citation>
    <scope>NUCLEOTIDE SEQUENCE</scope>
</reference>
<keyword evidence="2" id="KW-1185">Reference proteome</keyword>
<evidence type="ECO:0000313" key="2">
    <source>
        <dbReference type="Proteomes" id="UP001174909"/>
    </source>
</evidence>
<proteinExistence type="predicted"/>
<name>A0AA35S514_GEOBA</name>
<dbReference type="AlphaFoldDB" id="A0AA35S514"/>
<gene>
    <name evidence="1" type="ORF">GBAR_LOCUS13630</name>
</gene>
<evidence type="ECO:0000313" key="1">
    <source>
        <dbReference type="EMBL" id="CAI8023324.1"/>
    </source>
</evidence>
<dbReference type="Proteomes" id="UP001174909">
    <property type="component" value="Unassembled WGS sequence"/>
</dbReference>
<sequence>MDNRSGMCSSLYQRLNSSSCSAGTSTYTINSPCLFLAAKYHLPVLRSVVSPSLSLAMCCHNNVTGLGSLPENTIAPISGCRSRAASAQTTVPEYFPKDTNHTLRTNRRQRWARESGRLFRPGIPHPRNGVHTR</sequence>
<protein>
    <submittedName>
        <fullName evidence="1">Uncharacterized protein</fullName>
    </submittedName>
</protein>
<dbReference type="EMBL" id="CASHTH010002004">
    <property type="protein sequence ID" value="CAI8023324.1"/>
    <property type="molecule type" value="Genomic_DNA"/>
</dbReference>